<dbReference type="Proteomes" id="UP001454489">
    <property type="component" value="Unassembled WGS sequence"/>
</dbReference>
<feature type="domain" description="Flagellar hook-length control protein-like C-terminal" evidence="2">
    <location>
        <begin position="354"/>
        <end position="428"/>
    </location>
</feature>
<feature type="compositionally biased region" description="Polar residues" evidence="1">
    <location>
        <begin position="1"/>
        <end position="21"/>
    </location>
</feature>
<dbReference type="EMBL" id="JBBMEX010000007">
    <property type="protein sequence ID" value="MEQ2557817.1"/>
    <property type="molecule type" value="Genomic_DNA"/>
</dbReference>
<dbReference type="InterPro" id="IPR038610">
    <property type="entry name" value="FliK-like_C_sf"/>
</dbReference>
<proteinExistence type="predicted"/>
<dbReference type="RefSeq" id="WP_353530839.1">
    <property type="nucleotide sequence ID" value="NZ_JBBMEX010000007.1"/>
</dbReference>
<organism evidence="3 4">
    <name type="scientific">Maccoyibacter intestinihominis</name>
    <dbReference type="NCBI Taxonomy" id="3133499"/>
    <lineage>
        <taxon>Bacteria</taxon>
        <taxon>Bacillati</taxon>
        <taxon>Bacillota</taxon>
        <taxon>Clostridia</taxon>
        <taxon>Lachnospirales</taxon>
        <taxon>Lachnospiraceae</taxon>
        <taxon>Maccoyibacter</taxon>
    </lineage>
</organism>
<keyword evidence="3" id="KW-0969">Cilium</keyword>
<dbReference type="Pfam" id="PF02120">
    <property type="entry name" value="Flg_hook"/>
    <property type="match status" value="1"/>
</dbReference>
<dbReference type="InterPro" id="IPR021136">
    <property type="entry name" value="Flagellar_hook_control-like_C"/>
</dbReference>
<keyword evidence="3" id="KW-0282">Flagellum</keyword>
<protein>
    <submittedName>
        <fullName evidence="3">Flagellar hook-length control protein FliK</fullName>
    </submittedName>
</protein>
<evidence type="ECO:0000313" key="3">
    <source>
        <dbReference type="EMBL" id="MEQ2557817.1"/>
    </source>
</evidence>
<accession>A0ABV1HDM7</accession>
<feature type="region of interest" description="Disordered" evidence="1">
    <location>
        <begin position="435"/>
        <end position="463"/>
    </location>
</feature>
<dbReference type="CDD" id="cd17470">
    <property type="entry name" value="T3SS_Flik_C"/>
    <property type="match status" value="1"/>
</dbReference>
<gene>
    <name evidence="3" type="ORF">WMO43_08035</name>
</gene>
<sequence length="493" mass="54732">MTSANVSKVTAGMTVQTSASKKSGKDEQEAVDFMSMLGNFAVNHSQQNNPVTFQVSDSTSNKTVEYEKLSTKDDRIPKVTGKTDDADMQKVDQAVEEFAKEVQKEVKELLGVDDAQLEAAMKELGLTYQDLMDPVNLANLVMNLTGEEDQLGLLMNADFQELMQNVEVLSKNLLQELGMTPQEVAEVFAQLEQNAAQITEEVPQQMQEVTDTQADVLKVQQTDDVQITEQKSQVTGLTETNAAATESVESDGNVQNVEEPVSQEVRVENDQTASQQEGQQEEAPENSMTTEDDASLLQQNDTTEKSIFTEHTFQQTVQTIRTDNITAAPTTAVPQNVVFNTLDVIRQVSEFTRVMYQGDTTSMEMQLNPENLGKIYVQVTAKEGVVTAHLAVQNEIVKEALENQTIQLRENMNQQGIKVEAVEVTIASHEFERNLEQNQQGSAQDEQREQASKSPRRNISMNQLDELSGLMSEEEMLVAKIMRDNGNSVDFTA</sequence>
<name>A0ABV1HDM7_9FIRM</name>
<keyword evidence="3" id="KW-0966">Cell projection</keyword>
<evidence type="ECO:0000256" key="1">
    <source>
        <dbReference type="SAM" id="MobiDB-lite"/>
    </source>
</evidence>
<evidence type="ECO:0000313" key="4">
    <source>
        <dbReference type="Proteomes" id="UP001454489"/>
    </source>
</evidence>
<evidence type="ECO:0000259" key="2">
    <source>
        <dbReference type="Pfam" id="PF02120"/>
    </source>
</evidence>
<comment type="caution">
    <text evidence="3">The sequence shown here is derived from an EMBL/GenBank/DDBJ whole genome shotgun (WGS) entry which is preliminary data.</text>
</comment>
<dbReference type="Gene3D" id="3.30.750.140">
    <property type="match status" value="1"/>
</dbReference>
<keyword evidence="4" id="KW-1185">Reference proteome</keyword>
<feature type="region of interest" description="Disordered" evidence="1">
    <location>
        <begin position="264"/>
        <end position="293"/>
    </location>
</feature>
<feature type="region of interest" description="Disordered" evidence="1">
    <location>
        <begin position="1"/>
        <end position="28"/>
    </location>
</feature>
<reference evidence="3 4" key="1">
    <citation type="submission" date="2024-03" db="EMBL/GenBank/DDBJ databases">
        <title>Human intestinal bacterial collection.</title>
        <authorList>
            <person name="Pauvert C."/>
            <person name="Hitch T.C.A."/>
            <person name="Clavel T."/>
        </authorList>
    </citation>
    <scope>NUCLEOTIDE SEQUENCE [LARGE SCALE GENOMIC DNA]</scope>
    <source>
        <strain evidence="3 4">CLA-AA-H185</strain>
    </source>
</reference>
<feature type="compositionally biased region" description="Acidic residues" evidence="1">
    <location>
        <begin position="279"/>
        <end position="293"/>
    </location>
</feature>